<dbReference type="EMBL" id="GBRH01227900">
    <property type="protein sequence ID" value="JAD69995.1"/>
    <property type="molecule type" value="Transcribed_RNA"/>
</dbReference>
<accession>A0A0A9C9A5</accession>
<evidence type="ECO:0000313" key="1">
    <source>
        <dbReference type="EMBL" id="JAD69995.1"/>
    </source>
</evidence>
<reference evidence="1" key="1">
    <citation type="submission" date="2014-09" db="EMBL/GenBank/DDBJ databases">
        <authorList>
            <person name="Magalhaes I.L.F."/>
            <person name="Oliveira U."/>
            <person name="Santos F.R."/>
            <person name="Vidigal T.H.D.A."/>
            <person name="Brescovit A.D."/>
            <person name="Santos A.J."/>
        </authorList>
    </citation>
    <scope>NUCLEOTIDE SEQUENCE</scope>
    <source>
        <tissue evidence="1">Shoot tissue taken approximately 20 cm above the soil surface</tissue>
    </source>
</reference>
<name>A0A0A9C9A5_ARUDO</name>
<organism evidence="1">
    <name type="scientific">Arundo donax</name>
    <name type="common">Giant reed</name>
    <name type="synonym">Donax arundinaceus</name>
    <dbReference type="NCBI Taxonomy" id="35708"/>
    <lineage>
        <taxon>Eukaryota</taxon>
        <taxon>Viridiplantae</taxon>
        <taxon>Streptophyta</taxon>
        <taxon>Embryophyta</taxon>
        <taxon>Tracheophyta</taxon>
        <taxon>Spermatophyta</taxon>
        <taxon>Magnoliopsida</taxon>
        <taxon>Liliopsida</taxon>
        <taxon>Poales</taxon>
        <taxon>Poaceae</taxon>
        <taxon>PACMAD clade</taxon>
        <taxon>Arundinoideae</taxon>
        <taxon>Arundineae</taxon>
        <taxon>Arundo</taxon>
    </lineage>
</organism>
<sequence>MNPVLLGNLIRLLSFEVPSLSGSLIG</sequence>
<proteinExistence type="predicted"/>
<protein>
    <submittedName>
        <fullName evidence="1">Uncharacterized protein</fullName>
    </submittedName>
</protein>
<reference evidence="1" key="2">
    <citation type="journal article" date="2015" name="Data Brief">
        <title>Shoot transcriptome of the giant reed, Arundo donax.</title>
        <authorList>
            <person name="Barrero R.A."/>
            <person name="Guerrero F.D."/>
            <person name="Moolhuijzen P."/>
            <person name="Goolsby J.A."/>
            <person name="Tidwell J."/>
            <person name="Bellgard S.E."/>
            <person name="Bellgard M.I."/>
        </authorList>
    </citation>
    <scope>NUCLEOTIDE SEQUENCE</scope>
    <source>
        <tissue evidence="1">Shoot tissue taken approximately 20 cm above the soil surface</tissue>
    </source>
</reference>
<dbReference type="AlphaFoldDB" id="A0A0A9C9A5"/>